<evidence type="ECO:0000313" key="3">
    <source>
        <dbReference type="Proteomes" id="UP000002029"/>
    </source>
</evidence>
<proteinExistence type="predicted"/>
<reference evidence="2 3" key="1">
    <citation type="journal article" date="2010" name="Stand. Genomic Sci.">
        <title>Complete genome sequence of Streptosporangium roseum type strain (NI 9100).</title>
        <authorList>
            <person name="Nolan M."/>
            <person name="Sikorski J."/>
            <person name="Jando M."/>
            <person name="Lucas S."/>
            <person name="Lapidus A."/>
            <person name="Glavina Del Rio T."/>
            <person name="Chen F."/>
            <person name="Tice H."/>
            <person name="Pitluck S."/>
            <person name="Cheng J.F."/>
            <person name="Chertkov O."/>
            <person name="Sims D."/>
            <person name="Meincke L."/>
            <person name="Brettin T."/>
            <person name="Han C."/>
            <person name="Detter J.C."/>
            <person name="Bruce D."/>
            <person name="Goodwin L."/>
            <person name="Land M."/>
            <person name="Hauser L."/>
            <person name="Chang Y.J."/>
            <person name="Jeffries C.D."/>
            <person name="Ivanova N."/>
            <person name="Mavromatis K."/>
            <person name="Mikhailova N."/>
            <person name="Chen A."/>
            <person name="Palaniappan K."/>
            <person name="Chain P."/>
            <person name="Rohde M."/>
            <person name="Goker M."/>
            <person name="Bristow J."/>
            <person name="Eisen J.A."/>
            <person name="Markowitz V."/>
            <person name="Hugenholtz P."/>
            <person name="Kyrpides N.C."/>
            <person name="Klenk H.P."/>
        </authorList>
    </citation>
    <scope>NUCLEOTIDE SEQUENCE [LARGE SCALE GENOMIC DNA]</scope>
    <source>
        <strain evidence="3">ATCC 12428 / DSM 43021 / JCM 3005 / NI 9100</strain>
    </source>
</reference>
<evidence type="ECO:0000256" key="1">
    <source>
        <dbReference type="SAM" id="Phobius"/>
    </source>
</evidence>
<keyword evidence="1" id="KW-1133">Transmembrane helix</keyword>
<sequence>MRNSALAWTGHPLTVISVVVLLLNDHLFKPLWPGVVTGKLSDVVGLIVAPPLLNLLIRRPWLAILLTGVAFTLVKTTAEGAALASQAWTLVWGPSRVLADPTDLIALPALYAAWWACNHPDARAVRLARAVIVIPLTVLAVAATGQTDSFRPYSAHAVDVVDGMIVVATRGGWAWGAAGTAFVSGDAGNTWSSSDLAAPSLPRTSACVPGRPDHCYRTVATRLKVEESRNGRWVTAWEISPQDQDRLVRAYAPERSEDAEAVASLAVAVQKLPGGYVVVVANGADGIALRDVSGVWRRLGWTEKGFDASGAVPLTAPWRYDESISTAALLAALAAGLVALGCGVRRPGFAVAALTSWVGAGLFCSGVTSPALFNPIAVLWAMALVPAGAIGVIVSAARGGTPRRVWVIGTATAVIVYYAIMTPFYAWSAGWLGYYGLASGLSVALGIATASAGALAVIKTGRPPEGSSRRPRDR</sequence>
<protein>
    <submittedName>
        <fullName evidence="2">Uncharacterized protein</fullName>
    </submittedName>
</protein>
<dbReference type="EMBL" id="CP001814">
    <property type="protein sequence ID" value="ACZ88029.1"/>
    <property type="molecule type" value="Genomic_DNA"/>
</dbReference>
<dbReference type="eggNOG" id="ENOG5032RFE">
    <property type="taxonomic scope" value="Bacteria"/>
</dbReference>
<evidence type="ECO:0000313" key="2">
    <source>
        <dbReference type="EMBL" id="ACZ88029.1"/>
    </source>
</evidence>
<keyword evidence="1" id="KW-0472">Membrane</keyword>
<feature type="transmembrane region" description="Helical" evidence="1">
    <location>
        <begin position="378"/>
        <end position="398"/>
    </location>
</feature>
<feature type="transmembrane region" description="Helical" evidence="1">
    <location>
        <begin position="349"/>
        <end position="372"/>
    </location>
</feature>
<dbReference type="STRING" id="479432.Sros_5260"/>
<keyword evidence="1" id="KW-0812">Transmembrane</keyword>
<dbReference type="HOGENOM" id="CLU_537262_0_0_11"/>
<dbReference type="Proteomes" id="UP000002029">
    <property type="component" value="Chromosome"/>
</dbReference>
<organism evidence="2 3">
    <name type="scientific">Streptosporangium roseum (strain ATCC 12428 / DSM 43021 / JCM 3005 / KCTC 9067 / NCIMB 10171 / NRRL 2505 / NI 9100)</name>
    <dbReference type="NCBI Taxonomy" id="479432"/>
    <lineage>
        <taxon>Bacteria</taxon>
        <taxon>Bacillati</taxon>
        <taxon>Actinomycetota</taxon>
        <taxon>Actinomycetes</taxon>
        <taxon>Streptosporangiales</taxon>
        <taxon>Streptosporangiaceae</taxon>
        <taxon>Streptosporangium</taxon>
    </lineage>
</organism>
<feature type="transmembrane region" description="Helical" evidence="1">
    <location>
        <begin position="405"/>
        <end position="426"/>
    </location>
</feature>
<name>D2BC06_STRRD</name>
<dbReference type="KEGG" id="sro:Sros_5260"/>
<dbReference type="RefSeq" id="WP_012891766.1">
    <property type="nucleotide sequence ID" value="NC_013595.1"/>
</dbReference>
<feature type="transmembrane region" description="Helical" evidence="1">
    <location>
        <begin position="432"/>
        <end position="458"/>
    </location>
</feature>
<keyword evidence="3" id="KW-1185">Reference proteome</keyword>
<accession>D2BC06</accession>
<feature type="transmembrane region" description="Helical" evidence="1">
    <location>
        <begin position="324"/>
        <end position="342"/>
    </location>
</feature>
<dbReference type="AlphaFoldDB" id="D2BC06"/>
<gene>
    <name evidence="2" type="ordered locus">Sros_5260</name>
</gene>